<feature type="transmembrane region" description="Helical" evidence="7">
    <location>
        <begin position="6"/>
        <end position="25"/>
    </location>
</feature>
<gene>
    <name evidence="8" type="ORF">KDB89_13725</name>
</gene>
<feature type="transmembrane region" description="Helical" evidence="7">
    <location>
        <begin position="114"/>
        <end position="133"/>
    </location>
</feature>
<feature type="transmembrane region" description="Helical" evidence="7">
    <location>
        <begin position="180"/>
        <end position="201"/>
    </location>
</feature>
<keyword evidence="3 8" id="KW-0813">Transport</keyword>
<evidence type="ECO:0000256" key="4">
    <source>
        <dbReference type="ARBA" id="ARBA00022692"/>
    </source>
</evidence>
<evidence type="ECO:0000256" key="1">
    <source>
        <dbReference type="ARBA" id="ARBA00004141"/>
    </source>
</evidence>
<feature type="transmembrane region" description="Helical" evidence="7">
    <location>
        <begin position="85"/>
        <end position="108"/>
    </location>
</feature>
<feature type="transmembrane region" description="Helical" evidence="7">
    <location>
        <begin position="271"/>
        <end position="291"/>
    </location>
</feature>
<sequence>MLPYLIAASPALLFGTFSLILGRWQGDDRQKVFGIFAGAFLTALVATPFLAAQWSPRIVIISFISGVSAFIGIRDQTRCLRVLGVSRTMPISTGLQLVAASLAGVVLMGEWRGAGAMPVGLVAIAMLVAGVWLTSRRERGAEGDQLDWRLGARLLATSTVGLVGFLVIVQYFGISGRDAMLPQAVGYGLAALVLTSPRIMRAGDGRDTRWSRATVPFMVAGVLWAIAILVLMITSSMVGVATGFTLAQLGVILSTLGGIWWLGEHRTRRELIWTLAGLALVVAGAFVVGYAKSLDV</sequence>
<evidence type="ECO:0000256" key="5">
    <source>
        <dbReference type="ARBA" id="ARBA00022989"/>
    </source>
</evidence>
<comment type="subcellular location">
    <subcellularLocation>
        <location evidence="1">Membrane</location>
        <topology evidence="1">Multi-pass membrane protein</topology>
    </subcellularLocation>
</comment>
<dbReference type="EMBL" id="CP079216">
    <property type="protein sequence ID" value="QXT62774.1"/>
    <property type="molecule type" value="Genomic_DNA"/>
</dbReference>
<proteinExistence type="inferred from homology"/>
<keyword evidence="4 7" id="KW-0812">Transmembrane</keyword>
<name>A0ABX8SNJ4_9ACTN</name>
<protein>
    <submittedName>
        <fullName evidence="8">GRP family sugar transporter</fullName>
    </submittedName>
</protein>
<dbReference type="InterPro" id="IPR010651">
    <property type="entry name" value="Sugar_transport"/>
</dbReference>
<dbReference type="PANTHER" id="PTHR16119:SF17">
    <property type="entry name" value="TRANSMEMBRANE PROTEIN 144"/>
    <property type="match status" value="1"/>
</dbReference>
<evidence type="ECO:0000256" key="2">
    <source>
        <dbReference type="ARBA" id="ARBA00006117"/>
    </source>
</evidence>
<evidence type="ECO:0000256" key="7">
    <source>
        <dbReference type="SAM" id="Phobius"/>
    </source>
</evidence>
<keyword evidence="9" id="KW-1185">Reference proteome</keyword>
<keyword evidence="5 7" id="KW-1133">Transmembrane helix</keyword>
<comment type="similarity">
    <text evidence="2">Belongs to the GRP transporter (TC 2.A.7.5) family.</text>
</comment>
<evidence type="ECO:0000256" key="6">
    <source>
        <dbReference type="ARBA" id="ARBA00023136"/>
    </source>
</evidence>
<dbReference type="Proteomes" id="UP000824504">
    <property type="component" value="Chromosome"/>
</dbReference>
<feature type="transmembrane region" description="Helical" evidence="7">
    <location>
        <begin position="213"/>
        <end position="234"/>
    </location>
</feature>
<feature type="transmembrane region" description="Helical" evidence="7">
    <location>
        <begin position="57"/>
        <end position="73"/>
    </location>
</feature>
<evidence type="ECO:0000313" key="9">
    <source>
        <dbReference type="Proteomes" id="UP000824504"/>
    </source>
</evidence>
<feature type="transmembrane region" description="Helical" evidence="7">
    <location>
        <begin position="240"/>
        <end position="262"/>
    </location>
</feature>
<feature type="transmembrane region" description="Helical" evidence="7">
    <location>
        <begin position="32"/>
        <end position="51"/>
    </location>
</feature>
<feature type="transmembrane region" description="Helical" evidence="7">
    <location>
        <begin position="154"/>
        <end position="174"/>
    </location>
</feature>
<dbReference type="PANTHER" id="PTHR16119">
    <property type="entry name" value="TRANSMEMBRANE PROTEIN 144"/>
    <property type="match status" value="1"/>
</dbReference>
<dbReference type="RefSeq" id="WP_219081969.1">
    <property type="nucleotide sequence ID" value="NZ_CP079216.1"/>
</dbReference>
<organism evidence="8 9">
    <name type="scientific">Tessaracoccus palaemonis</name>
    <dbReference type="NCBI Taxonomy" id="2829499"/>
    <lineage>
        <taxon>Bacteria</taxon>
        <taxon>Bacillati</taxon>
        <taxon>Actinomycetota</taxon>
        <taxon>Actinomycetes</taxon>
        <taxon>Propionibacteriales</taxon>
        <taxon>Propionibacteriaceae</taxon>
        <taxon>Tessaracoccus</taxon>
    </lineage>
</organism>
<keyword evidence="6 7" id="KW-0472">Membrane</keyword>
<dbReference type="Pfam" id="PF06800">
    <property type="entry name" value="Sugar_transport"/>
    <property type="match status" value="1"/>
</dbReference>
<dbReference type="CDD" id="cd23110">
    <property type="entry name" value="GRP"/>
    <property type="match status" value="1"/>
</dbReference>
<reference evidence="8 9" key="1">
    <citation type="submission" date="2021-07" db="EMBL/GenBank/DDBJ databases">
        <title>complete genome sequencing of Tessaracoccus sp.J1M15.</title>
        <authorList>
            <person name="Bae J.-W."/>
            <person name="Kim D.-y."/>
        </authorList>
    </citation>
    <scope>NUCLEOTIDE SEQUENCE [LARGE SCALE GENOMIC DNA]</scope>
    <source>
        <strain evidence="8 9">J1M15</strain>
    </source>
</reference>
<evidence type="ECO:0000313" key="8">
    <source>
        <dbReference type="EMBL" id="QXT62774.1"/>
    </source>
</evidence>
<evidence type="ECO:0000256" key="3">
    <source>
        <dbReference type="ARBA" id="ARBA00022597"/>
    </source>
</evidence>
<keyword evidence="3 8" id="KW-0762">Sugar transport</keyword>
<accession>A0ABX8SNJ4</accession>